<name>A0A2S0KD71_9ACTN</name>
<keyword evidence="4" id="KW-1185">Reference proteome</keyword>
<dbReference type="AlphaFoldDB" id="A0A2S0KD71"/>
<keyword evidence="2" id="KW-0472">Membrane</keyword>
<protein>
    <submittedName>
        <fullName evidence="3">Uncharacterized protein</fullName>
    </submittedName>
</protein>
<keyword evidence="2" id="KW-1133">Transmembrane helix</keyword>
<accession>A0A2S0KD71</accession>
<sequence>MNAVTDPGTPVDDGSADRPSPESGATGVDPAYRAADITSSVLLWLLQCAAGVAGLFIVGLLAFAGADCGLAVTGGAAACTPQSWISAPVNVALFGGFALAIGFAGWIGFRIARGGLGSRVAGLGLLIQAALAALCVLAALVMG</sequence>
<dbReference type="RefSeq" id="WP_105941363.1">
    <property type="nucleotide sequence ID" value="NZ_CP027433.1"/>
</dbReference>
<evidence type="ECO:0000313" key="4">
    <source>
        <dbReference type="Proteomes" id="UP000239814"/>
    </source>
</evidence>
<evidence type="ECO:0000256" key="2">
    <source>
        <dbReference type="SAM" id="Phobius"/>
    </source>
</evidence>
<feature type="transmembrane region" description="Helical" evidence="2">
    <location>
        <begin position="120"/>
        <end position="142"/>
    </location>
</feature>
<feature type="transmembrane region" description="Helical" evidence="2">
    <location>
        <begin position="41"/>
        <end position="64"/>
    </location>
</feature>
<evidence type="ECO:0000256" key="1">
    <source>
        <dbReference type="SAM" id="MobiDB-lite"/>
    </source>
</evidence>
<evidence type="ECO:0000313" key="3">
    <source>
        <dbReference type="EMBL" id="AVL99628.1"/>
    </source>
</evidence>
<reference evidence="3 4" key="1">
    <citation type="submission" date="2018-03" db="EMBL/GenBank/DDBJ databases">
        <title>Characteristics and genome of n-alkane degrading marine bacteria Gordonia iterans isolated from crude oil contaminated in Tae-an, South Korea.</title>
        <authorList>
            <person name="Lee S.-S."/>
            <person name="Kim H."/>
        </authorList>
    </citation>
    <scope>NUCLEOTIDE SEQUENCE [LARGE SCALE GENOMIC DNA]</scope>
    <source>
        <strain evidence="3 4">Co17</strain>
    </source>
</reference>
<feature type="transmembrane region" description="Helical" evidence="2">
    <location>
        <begin position="84"/>
        <end position="108"/>
    </location>
</feature>
<dbReference type="EMBL" id="CP027433">
    <property type="protein sequence ID" value="AVL99628.1"/>
    <property type="molecule type" value="Genomic_DNA"/>
</dbReference>
<organism evidence="3 4">
    <name type="scientific">Gordonia iterans</name>
    <dbReference type="NCBI Taxonomy" id="1004901"/>
    <lineage>
        <taxon>Bacteria</taxon>
        <taxon>Bacillati</taxon>
        <taxon>Actinomycetota</taxon>
        <taxon>Actinomycetes</taxon>
        <taxon>Mycobacteriales</taxon>
        <taxon>Gordoniaceae</taxon>
        <taxon>Gordonia</taxon>
    </lineage>
</organism>
<dbReference type="Proteomes" id="UP000239814">
    <property type="component" value="Chromosome"/>
</dbReference>
<gene>
    <name evidence="3" type="ORF">C6V83_04360</name>
</gene>
<feature type="region of interest" description="Disordered" evidence="1">
    <location>
        <begin position="1"/>
        <end position="27"/>
    </location>
</feature>
<keyword evidence="2" id="KW-0812">Transmembrane</keyword>
<dbReference type="KEGG" id="git:C6V83_04360"/>
<proteinExistence type="predicted"/>